<dbReference type="AlphaFoldDB" id="A0A0P0VJ88"/>
<keyword evidence="3" id="KW-1185">Reference proteome</keyword>
<evidence type="ECO:0000256" key="1">
    <source>
        <dbReference type="SAM" id="MobiDB-lite"/>
    </source>
</evidence>
<accession>A0A0P0VJ88</accession>
<sequence length="115" mass="11765">MGAHDVSAGTMTAPTLSSIYGLCIALFRHTPTLADGGTGVKCEQQRAAGSSLTVASSGEQAGGSWGVNTTAASGGVINGGKRWGADPRRRWQECRRRLDGSKQRGAAESATTVTA</sequence>
<organism evidence="2 3">
    <name type="scientific">Oryza sativa subsp. japonica</name>
    <name type="common">Rice</name>
    <dbReference type="NCBI Taxonomy" id="39947"/>
    <lineage>
        <taxon>Eukaryota</taxon>
        <taxon>Viridiplantae</taxon>
        <taxon>Streptophyta</taxon>
        <taxon>Embryophyta</taxon>
        <taxon>Tracheophyta</taxon>
        <taxon>Spermatophyta</taxon>
        <taxon>Magnoliopsida</taxon>
        <taxon>Liliopsida</taxon>
        <taxon>Poales</taxon>
        <taxon>Poaceae</taxon>
        <taxon>BOP clade</taxon>
        <taxon>Oryzoideae</taxon>
        <taxon>Oryzeae</taxon>
        <taxon>Oryzinae</taxon>
        <taxon>Oryza</taxon>
        <taxon>Oryza sativa</taxon>
    </lineage>
</organism>
<evidence type="ECO:0000313" key="3">
    <source>
        <dbReference type="Proteomes" id="UP000059680"/>
    </source>
</evidence>
<proteinExistence type="predicted"/>
<dbReference type="EMBL" id="AP014958">
    <property type="protein sequence ID" value="BAS78726.1"/>
    <property type="molecule type" value="Genomic_DNA"/>
</dbReference>
<protein>
    <submittedName>
        <fullName evidence="2">Os02g0488400 protein</fullName>
    </submittedName>
</protein>
<reference evidence="3" key="1">
    <citation type="journal article" date="2005" name="Nature">
        <title>The map-based sequence of the rice genome.</title>
        <authorList>
            <consortium name="International rice genome sequencing project (IRGSP)"/>
            <person name="Matsumoto T."/>
            <person name="Wu J."/>
            <person name="Kanamori H."/>
            <person name="Katayose Y."/>
            <person name="Fujisawa M."/>
            <person name="Namiki N."/>
            <person name="Mizuno H."/>
            <person name="Yamamoto K."/>
            <person name="Antonio B.A."/>
            <person name="Baba T."/>
            <person name="Sakata K."/>
            <person name="Nagamura Y."/>
            <person name="Aoki H."/>
            <person name="Arikawa K."/>
            <person name="Arita K."/>
            <person name="Bito T."/>
            <person name="Chiden Y."/>
            <person name="Fujitsuka N."/>
            <person name="Fukunaka R."/>
            <person name="Hamada M."/>
            <person name="Harada C."/>
            <person name="Hayashi A."/>
            <person name="Hijishita S."/>
            <person name="Honda M."/>
            <person name="Hosokawa S."/>
            <person name="Ichikawa Y."/>
            <person name="Idonuma A."/>
            <person name="Iijima M."/>
            <person name="Ikeda M."/>
            <person name="Ikeno M."/>
            <person name="Ito K."/>
            <person name="Ito S."/>
            <person name="Ito T."/>
            <person name="Ito Y."/>
            <person name="Ito Y."/>
            <person name="Iwabuchi A."/>
            <person name="Kamiya K."/>
            <person name="Karasawa W."/>
            <person name="Kurita K."/>
            <person name="Katagiri S."/>
            <person name="Kikuta A."/>
            <person name="Kobayashi H."/>
            <person name="Kobayashi N."/>
            <person name="Machita K."/>
            <person name="Maehara T."/>
            <person name="Masukawa M."/>
            <person name="Mizubayashi T."/>
            <person name="Mukai Y."/>
            <person name="Nagasaki H."/>
            <person name="Nagata Y."/>
            <person name="Naito S."/>
            <person name="Nakashima M."/>
            <person name="Nakama Y."/>
            <person name="Nakamichi Y."/>
            <person name="Nakamura M."/>
            <person name="Meguro A."/>
            <person name="Negishi M."/>
            <person name="Ohta I."/>
            <person name="Ohta T."/>
            <person name="Okamoto M."/>
            <person name="Ono N."/>
            <person name="Saji S."/>
            <person name="Sakaguchi M."/>
            <person name="Sakai K."/>
            <person name="Shibata M."/>
            <person name="Shimokawa T."/>
            <person name="Song J."/>
            <person name="Takazaki Y."/>
            <person name="Terasawa K."/>
            <person name="Tsugane M."/>
            <person name="Tsuji K."/>
            <person name="Ueda S."/>
            <person name="Waki K."/>
            <person name="Yamagata H."/>
            <person name="Yamamoto M."/>
            <person name="Yamamoto S."/>
            <person name="Yamane H."/>
            <person name="Yoshiki S."/>
            <person name="Yoshihara R."/>
            <person name="Yukawa K."/>
            <person name="Zhong H."/>
            <person name="Yano M."/>
            <person name="Yuan Q."/>
            <person name="Ouyang S."/>
            <person name="Liu J."/>
            <person name="Jones K.M."/>
            <person name="Gansberger K."/>
            <person name="Moffat K."/>
            <person name="Hill J."/>
            <person name="Bera J."/>
            <person name="Fadrosh D."/>
            <person name="Jin S."/>
            <person name="Johri S."/>
            <person name="Kim M."/>
            <person name="Overton L."/>
            <person name="Reardon M."/>
            <person name="Tsitrin T."/>
            <person name="Vuong H."/>
            <person name="Weaver B."/>
            <person name="Ciecko A."/>
            <person name="Tallon L."/>
            <person name="Jackson J."/>
            <person name="Pai G."/>
            <person name="Aken S.V."/>
            <person name="Utterback T."/>
            <person name="Reidmuller S."/>
            <person name="Feldblyum T."/>
            <person name="Hsiao J."/>
            <person name="Zismann V."/>
            <person name="Iobst S."/>
            <person name="de Vazeille A.R."/>
            <person name="Buell C.R."/>
            <person name="Ying K."/>
            <person name="Li Y."/>
            <person name="Lu T."/>
            <person name="Huang Y."/>
            <person name="Zhao Q."/>
            <person name="Feng Q."/>
            <person name="Zhang L."/>
            <person name="Zhu J."/>
            <person name="Weng Q."/>
            <person name="Mu J."/>
            <person name="Lu Y."/>
            <person name="Fan D."/>
            <person name="Liu Y."/>
            <person name="Guan J."/>
            <person name="Zhang Y."/>
            <person name="Yu S."/>
            <person name="Liu X."/>
            <person name="Zhang Y."/>
            <person name="Hong G."/>
            <person name="Han B."/>
            <person name="Choisne N."/>
            <person name="Demange N."/>
            <person name="Orjeda G."/>
            <person name="Samain S."/>
            <person name="Cattolico L."/>
            <person name="Pelletier E."/>
            <person name="Couloux A."/>
            <person name="Segurens B."/>
            <person name="Wincker P."/>
            <person name="D'Hont A."/>
            <person name="Scarpelli C."/>
            <person name="Weissenbach J."/>
            <person name="Salanoubat M."/>
            <person name="Quetier F."/>
            <person name="Yu Y."/>
            <person name="Kim H.R."/>
            <person name="Rambo T."/>
            <person name="Currie J."/>
            <person name="Collura K."/>
            <person name="Luo M."/>
            <person name="Yang T."/>
            <person name="Ammiraju J.S.S."/>
            <person name="Engler F."/>
            <person name="Soderlund C."/>
            <person name="Wing R.A."/>
            <person name="Palmer L.E."/>
            <person name="de la Bastide M."/>
            <person name="Spiegel L."/>
            <person name="Nascimento L."/>
            <person name="Zutavern T."/>
            <person name="O'Shaughnessy A."/>
            <person name="Dike S."/>
            <person name="Dedhia N."/>
            <person name="Preston R."/>
            <person name="Balija V."/>
            <person name="McCombie W.R."/>
            <person name="Chow T."/>
            <person name="Chen H."/>
            <person name="Chung M."/>
            <person name="Chen C."/>
            <person name="Shaw J."/>
            <person name="Wu H."/>
            <person name="Hsiao K."/>
            <person name="Chao Y."/>
            <person name="Chu M."/>
            <person name="Cheng C."/>
            <person name="Hour A."/>
            <person name="Lee P."/>
            <person name="Lin S."/>
            <person name="Lin Y."/>
            <person name="Liou J."/>
            <person name="Liu S."/>
            <person name="Hsing Y."/>
            <person name="Raghuvanshi S."/>
            <person name="Mohanty A."/>
            <person name="Bharti A.K."/>
            <person name="Gaur A."/>
            <person name="Gupta V."/>
            <person name="Kumar D."/>
            <person name="Ravi V."/>
            <person name="Vij S."/>
            <person name="Kapur A."/>
            <person name="Khurana P."/>
            <person name="Khurana P."/>
            <person name="Khurana J.P."/>
            <person name="Tyagi A.K."/>
            <person name="Gaikwad K."/>
            <person name="Singh A."/>
            <person name="Dalal V."/>
            <person name="Srivastava S."/>
            <person name="Dixit A."/>
            <person name="Pal A.K."/>
            <person name="Ghazi I.A."/>
            <person name="Yadav M."/>
            <person name="Pandit A."/>
            <person name="Bhargava A."/>
            <person name="Sureshbabu K."/>
            <person name="Batra K."/>
            <person name="Sharma T.R."/>
            <person name="Mohapatra T."/>
            <person name="Singh N.K."/>
            <person name="Messing J."/>
            <person name="Nelson A.B."/>
            <person name="Fuks G."/>
            <person name="Kavchok S."/>
            <person name="Keizer G."/>
            <person name="Linton E."/>
            <person name="Llaca V."/>
            <person name="Song R."/>
            <person name="Tanyolac B."/>
            <person name="Young S."/>
            <person name="Ho-Il K."/>
            <person name="Hahn J.H."/>
            <person name="Sangsakoo G."/>
            <person name="Vanavichit A."/>
            <person name="de Mattos Luiz.A.T."/>
            <person name="Zimmer P.D."/>
            <person name="Malone G."/>
            <person name="Dellagostin O."/>
            <person name="de Oliveira A.C."/>
            <person name="Bevan M."/>
            <person name="Bancroft I."/>
            <person name="Minx P."/>
            <person name="Cordum H."/>
            <person name="Wilson R."/>
            <person name="Cheng Z."/>
            <person name="Jin W."/>
            <person name="Jiang J."/>
            <person name="Leong S.A."/>
            <person name="Iwama H."/>
            <person name="Gojobori T."/>
            <person name="Itoh T."/>
            <person name="Niimura Y."/>
            <person name="Fujii Y."/>
            <person name="Habara T."/>
            <person name="Sakai H."/>
            <person name="Sato Y."/>
            <person name="Wilson G."/>
            <person name="Kumar K."/>
            <person name="McCouch S."/>
            <person name="Juretic N."/>
            <person name="Hoen D."/>
            <person name="Wright S."/>
            <person name="Bruskiewich R."/>
            <person name="Bureau T."/>
            <person name="Miyao A."/>
            <person name="Hirochika H."/>
            <person name="Nishikawa T."/>
            <person name="Kadowaki K."/>
            <person name="Sugiura M."/>
            <person name="Burr B."/>
            <person name="Sasaki T."/>
        </authorList>
    </citation>
    <scope>NUCLEOTIDE SEQUENCE [LARGE SCALE GENOMIC DNA]</scope>
    <source>
        <strain evidence="3">cv. Nipponbare</strain>
    </source>
</reference>
<reference evidence="2 3" key="2">
    <citation type="journal article" date="2013" name="Plant Cell Physiol.">
        <title>Rice Annotation Project Database (RAP-DB): an integrative and interactive database for rice genomics.</title>
        <authorList>
            <person name="Sakai H."/>
            <person name="Lee S.S."/>
            <person name="Tanaka T."/>
            <person name="Numa H."/>
            <person name="Kim J."/>
            <person name="Kawahara Y."/>
            <person name="Wakimoto H."/>
            <person name="Yang C.C."/>
            <person name="Iwamoto M."/>
            <person name="Abe T."/>
            <person name="Yamada Y."/>
            <person name="Muto A."/>
            <person name="Inokuchi H."/>
            <person name="Ikemura T."/>
            <person name="Matsumoto T."/>
            <person name="Sasaki T."/>
            <person name="Itoh T."/>
        </authorList>
    </citation>
    <scope>NUCLEOTIDE SEQUENCE [LARGE SCALE GENOMIC DNA]</scope>
    <source>
        <strain evidence="3">cv. Nipponbare</strain>
    </source>
</reference>
<dbReference type="PaxDb" id="39947-A0A0P0VJ88"/>
<name>A0A0P0VJ88_ORYSJ</name>
<reference evidence="2 3" key="3">
    <citation type="journal article" date="2013" name="Rice">
        <title>Improvement of the Oryza sativa Nipponbare reference genome using next generation sequence and optical map data.</title>
        <authorList>
            <person name="Kawahara Y."/>
            <person name="de la Bastide M."/>
            <person name="Hamilton J.P."/>
            <person name="Kanamori H."/>
            <person name="McCombie W.R."/>
            <person name="Ouyang S."/>
            <person name="Schwartz D.C."/>
            <person name="Tanaka T."/>
            <person name="Wu J."/>
            <person name="Zhou S."/>
            <person name="Childs K.L."/>
            <person name="Davidson R.M."/>
            <person name="Lin H."/>
            <person name="Quesada-Ocampo L."/>
            <person name="Vaillancourt B."/>
            <person name="Sakai H."/>
            <person name="Lee S.S."/>
            <person name="Kim J."/>
            <person name="Numa H."/>
            <person name="Itoh T."/>
            <person name="Buell C.R."/>
            <person name="Matsumoto T."/>
        </authorList>
    </citation>
    <scope>NUCLEOTIDE SEQUENCE [LARGE SCALE GENOMIC DNA]</scope>
    <source>
        <strain evidence="3">cv. Nipponbare</strain>
    </source>
</reference>
<feature type="region of interest" description="Disordered" evidence="1">
    <location>
        <begin position="95"/>
        <end position="115"/>
    </location>
</feature>
<evidence type="ECO:0000313" key="2">
    <source>
        <dbReference type="EMBL" id="BAS78726.1"/>
    </source>
</evidence>
<dbReference type="Proteomes" id="UP000059680">
    <property type="component" value="Chromosome 2"/>
</dbReference>
<gene>
    <name evidence="2" type="ordered locus">Os02g0488400</name>
    <name evidence="2" type="ORF">OSNPB_020488400</name>
</gene>
<dbReference type="InParanoid" id="A0A0P0VJ88"/>